<evidence type="ECO:0000256" key="1">
    <source>
        <dbReference type="ARBA" id="ARBA00006484"/>
    </source>
</evidence>
<name>A0A2R8AL15_9RHOB</name>
<accession>A0A2R8AL15</accession>
<dbReference type="NCBIfam" id="NF004826">
    <property type="entry name" value="PRK06182.1"/>
    <property type="match status" value="1"/>
</dbReference>
<dbReference type="PANTHER" id="PTHR44169:SF6">
    <property type="entry name" value="NADPH-DEPENDENT 1-ACYLDIHYDROXYACETONE PHOSPHATE REDUCTASE"/>
    <property type="match status" value="1"/>
</dbReference>
<dbReference type="PRINTS" id="PR00080">
    <property type="entry name" value="SDRFAMILY"/>
</dbReference>
<dbReference type="InterPro" id="IPR002347">
    <property type="entry name" value="SDR_fam"/>
</dbReference>
<dbReference type="OrthoDB" id="9808814at2"/>
<sequence>MKKKVVLITGASSGIGKQTALDLLAAGYTVYGGARRVNAMSEITAAGGHALSLDVTVDASMQAAVTHVLEIEGRIDVLVNNAGYGLYGAVEDISMEVARKQVDTNIFGLARMTQLVLPGMREQGSGRIINISSIGGTVHTPMGAWYHGTKFFVEGFTSTMRLEVEDRGIYMVLVAPGIIDTGFGDVLGEEITRNSGNGPYADLVAKMINAAQNPSPSLKGSHPKVISDAIRRGIEDAKPRTIYRAGKFGYLLPLMRRILPHRAFDWMMKTAIR</sequence>
<dbReference type="RefSeq" id="WP_108856679.1">
    <property type="nucleotide sequence ID" value="NZ_OMOI01000001.1"/>
</dbReference>
<evidence type="ECO:0000313" key="5">
    <source>
        <dbReference type="Proteomes" id="UP000244911"/>
    </source>
</evidence>
<dbReference type="EMBL" id="OMOI01000001">
    <property type="protein sequence ID" value="SPF76701.1"/>
    <property type="molecule type" value="Genomic_DNA"/>
</dbReference>
<dbReference type="Pfam" id="PF00106">
    <property type="entry name" value="adh_short"/>
    <property type="match status" value="1"/>
</dbReference>
<dbReference type="SUPFAM" id="SSF51735">
    <property type="entry name" value="NAD(P)-binding Rossmann-fold domains"/>
    <property type="match status" value="1"/>
</dbReference>
<protein>
    <submittedName>
        <fullName evidence="4">3-oxoacyl-[acyl-carrier-protein] reductase FabG</fullName>
        <ecNumber evidence="4">1.1.1.100</ecNumber>
    </submittedName>
</protein>
<evidence type="ECO:0000256" key="3">
    <source>
        <dbReference type="RuleBase" id="RU000363"/>
    </source>
</evidence>
<evidence type="ECO:0000256" key="2">
    <source>
        <dbReference type="ARBA" id="ARBA00023002"/>
    </source>
</evidence>
<organism evidence="4 5">
    <name type="scientific">Aliiroseovarius pelagivivens</name>
    <dbReference type="NCBI Taxonomy" id="1639690"/>
    <lineage>
        <taxon>Bacteria</taxon>
        <taxon>Pseudomonadati</taxon>
        <taxon>Pseudomonadota</taxon>
        <taxon>Alphaproteobacteria</taxon>
        <taxon>Rhodobacterales</taxon>
        <taxon>Paracoccaceae</taxon>
        <taxon>Aliiroseovarius</taxon>
    </lineage>
</organism>
<dbReference type="AlphaFoldDB" id="A0A2R8AL15"/>
<evidence type="ECO:0000313" key="4">
    <source>
        <dbReference type="EMBL" id="SPF76701.1"/>
    </source>
</evidence>
<dbReference type="InterPro" id="IPR036291">
    <property type="entry name" value="NAD(P)-bd_dom_sf"/>
</dbReference>
<dbReference type="GO" id="GO:0004316">
    <property type="term" value="F:3-oxoacyl-[acyl-carrier-protein] reductase (NADPH) activity"/>
    <property type="evidence" value="ECO:0007669"/>
    <property type="project" value="UniProtKB-EC"/>
</dbReference>
<dbReference type="PRINTS" id="PR00081">
    <property type="entry name" value="GDHRDH"/>
</dbReference>
<proteinExistence type="inferred from homology"/>
<dbReference type="Proteomes" id="UP000244911">
    <property type="component" value="Unassembled WGS sequence"/>
</dbReference>
<comment type="similarity">
    <text evidence="1 3">Belongs to the short-chain dehydrogenases/reductases (SDR) family.</text>
</comment>
<dbReference type="PANTHER" id="PTHR44169">
    <property type="entry name" value="NADPH-DEPENDENT 1-ACYLDIHYDROXYACETONE PHOSPHATE REDUCTASE"/>
    <property type="match status" value="1"/>
</dbReference>
<keyword evidence="5" id="KW-1185">Reference proteome</keyword>
<dbReference type="EC" id="1.1.1.100" evidence="4"/>
<dbReference type="CDD" id="cd05374">
    <property type="entry name" value="17beta-HSD-like_SDR_c"/>
    <property type="match status" value="1"/>
</dbReference>
<gene>
    <name evidence="4" type="primary">fabG_3</name>
    <name evidence="4" type="ORF">ALP8811_01715</name>
</gene>
<dbReference type="Gene3D" id="3.40.50.720">
    <property type="entry name" value="NAD(P)-binding Rossmann-like Domain"/>
    <property type="match status" value="1"/>
</dbReference>
<reference evidence="4 5" key="1">
    <citation type="submission" date="2018-03" db="EMBL/GenBank/DDBJ databases">
        <authorList>
            <person name="Keele B.F."/>
        </authorList>
    </citation>
    <scope>NUCLEOTIDE SEQUENCE [LARGE SCALE GENOMIC DNA]</scope>
    <source>
        <strain evidence="4 5">CECT 8811</strain>
    </source>
</reference>
<keyword evidence="2 4" id="KW-0560">Oxidoreductase</keyword>